<evidence type="ECO:0000256" key="5">
    <source>
        <dbReference type="PROSITE-ProRule" id="PRU00221"/>
    </source>
</evidence>
<dbReference type="Proteomes" id="UP000515908">
    <property type="component" value="Chromosome 01"/>
</dbReference>
<keyword evidence="3" id="KW-0677">Repeat</keyword>
<dbReference type="PANTHER" id="PTHR19848">
    <property type="entry name" value="WD40 REPEAT PROTEIN"/>
    <property type="match status" value="1"/>
</dbReference>
<feature type="repeat" description="WD" evidence="5">
    <location>
        <begin position="74"/>
        <end position="106"/>
    </location>
</feature>
<dbReference type="OrthoDB" id="3367at2759"/>
<evidence type="ECO:0000256" key="3">
    <source>
        <dbReference type="ARBA" id="ARBA00022737"/>
    </source>
</evidence>
<keyword evidence="2 5" id="KW-0853">WD repeat</keyword>
<sequence>MCSDEVLIAVSRDAVQSIRCIGPTLVTQKSVSNPCVGELSDVSAQFSHGIVCGTNGIASFSYDLSFNPQDDTVTTGCLQKILCVSITPDHAYIATGGESATVTVWNGNMESIHHLAGHTDWIHYVSFAKPKDELYLYSTGDDGVICQWDPEDGILLSRLDYGRGQSIQVFEVSYAYGLMAMSYGGPVIALYNCTSSRYTKDSGDDVLRLEKFDLITGAHKFPPTVAKFTDDCDWLVSAAEDETISISSVREPRKTFTCTEFITRRHCLPFMNTFTSIVVLAAPPSSSVIIIAACANDGSVVQWVVDPRDGRMNYTKRLQLHMGALQSMTVMR</sequence>
<dbReference type="SMART" id="SM00320">
    <property type="entry name" value="WD40"/>
    <property type="match status" value="3"/>
</dbReference>
<dbReference type="GO" id="GO:0005730">
    <property type="term" value="C:nucleolus"/>
    <property type="evidence" value="ECO:0007669"/>
    <property type="project" value="TreeGrafter"/>
</dbReference>
<proteinExistence type="predicted"/>
<comment type="subcellular location">
    <subcellularLocation>
        <location evidence="1">Nucleus</location>
    </subcellularLocation>
</comment>
<reference evidence="6 7" key="1">
    <citation type="submission" date="2020-08" db="EMBL/GenBank/DDBJ databases">
        <authorList>
            <person name="Newling K."/>
            <person name="Davey J."/>
            <person name="Forrester S."/>
        </authorList>
    </citation>
    <scope>NUCLEOTIDE SEQUENCE [LARGE SCALE GENOMIC DNA]</scope>
    <source>
        <strain evidence="7">Crithidia deanei Carvalho (ATCC PRA-265)</strain>
    </source>
</reference>
<evidence type="ECO:0000256" key="4">
    <source>
        <dbReference type="ARBA" id="ARBA00023242"/>
    </source>
</evidence>
<dbReference type="InterPro" id="IPR015943">
    <property type="entry name" value="WD40/YVTN_repeat-like_dom_sf"/>
</dbReference>
<evidence type="ECO:0000313" key="6">
    <source>
        <dbReference type="EMBL" id="CAD2212892.1"/>
    </source>
</evidence>
<dbReference type="AlphaFoldDB" id="A0A7G2C4S3"/>
<evidence type="ECO:0000256" key="1">
    <source>
        <dbReference type="ARBA" id="ARBA00004123"/>
    </source>
</evidence>
<dbReference type="EMBL" id="LR877145">
    <property type="protein sequence ID" value="CAD2212892.1"/>
    <property type="molecule type" value="Genomic_DNA"/>
</dbReference>
<accession>A0A7G2C4S3</accession>
<keyword evidence="4" id="KW-0539">Nucleus</keyword>
<organism evidence="6 7">
    <name type="scientific">Angomonas deanei</name>
    <dbReference type="NCBI Taxonomy" id="59799"/>
    <lineage>
        <taxon>Eukaryota</taxon>
        <taxon>Discoba</taxon>
        <taxon>Euglenozoa</taxon>
        <taxon>Kinetoplastea</taxon>
        <taxon>Metakinetoplastina</taxon>
        <taxon>Trypanosomatida</taxon>
        <taxon>Trypanosomatidae</taxon>
        <taxon>Strigomonadinae</taxon>
        <taxon>Angomonas</taxon>
    </lineage>
</organism>
<dbReference type="PROSITE" id="PS50082">
    <property type="entry name" value="WD_REPEATS_2"/>
    <property type="match status" value="1"/>
</dbReference>
<dbReference type="GO" id="GO:0000027">
    <property type="term" value="P:ribosomal large subunit assembly"/>
    <property type="evidence" value="ECO:0007669"/>
    <property type="project" value="TreeGrafter"/>
</dbReference>
<dbReference type="PANTHER" id="PTHR19848:SF0">
    <property type="entry name" value="NOTCHLESS PROTEIN HOMOLOG 1"/>
    <property type="match status" value="1"/>
</dbReference>
<dbReference type="InterPro" id="IPR001680">
    <property type="entry name" value="WD40_rpt"/>
</dbReference>
<keyword evidence="7" id="KW-1185">Reference proteome</keyword>
<dbReference type="VEuPathDB" id="TriTrypDB:ADEAN_000031000"/>
<protein>
    <submittedName>
        <fullName evidence="6">WD domain, G-beta repeat, putative</fullName>
    </submittedName>
</protein>
<dbReference type="Pfam" id="PF00400">
    <property type="entry name" value="WD40"/>
    <property type="match status" value="2"/>
</dbReference>
<gene>
    <name evidence="6" type="ORF">ADEAN_000031000</name>
</gene>
<evidence type="ECO:0000313" key="7">
    <source>
        <dbReference type="Proteomes" id="UP000515908"/>
    </source>
</evidence>
<dbReference type="Gene3D" id="2.130.10.10">
    <property type="entry name" value="YVTN repeat-like/Quinoprotein amine dehydrogenase"/>
    <property type="match status" value="1"/>
</dbReference>
<dbReference type="InterPro" id="IPR036322">
    <property type="entry name" value="WD40_repeat_dom_sf"/>
</dbReference>
<evidence type="ECO:0000256" key="2">
    <source>
        <dbReference type="ARBA" id="ARBA00022574"/>
    </source>
</evidence>
<dbReference type="SUPFAM" id="SSF50978">
    <property type="entry name" value="WD40 repeat-like"/>
    <property type="match status" value="1"/>
</dbReference>
<name>A0A7G2C4S3_9TRYP</name>